<proteinExistence type="predicted"/>
<dbReference type="Proteomes" id="UP000000493">
    <property type="component" value="Chromosome"/>
</dbReference>
<gene>
    <name evidence="1" type="ordered locus">Runsl_0325</name>
</gene>
<reference evidence="1 2" key="2">
    <citation type="journal article" date="2012" name="Stand. Genomic Sci.">
        <title>Complete genome sequence of the aquatic bacterium Runella slithyformis type strain (LSU 4(T)).</title>
        <authorList>
            <person name="Copeland A."/>
            <person name="Zhang X."/>
            <person name="Misra M."/>
            <person name="Lapidus A."/>
            <person name="Nolan M."/>
            <person name="Lucas S."/>
            <person name="Deshpande S."/>
            <person name="Cheng J.F."/>
            <person name="Tapia R."/>
            <person name="Goodwin L.A."/>
            <person name="Pitluck S."/>
            <person name="Liolios K."/>
            <person name="Pagani I."/>
            <person name="Ivanova N."/>
            <person name="Mikhailova N."/>
            <person name="Pati A."/>
            <person name="Chen A."/>
            <person name="Palaniappan K."/>
            <person name="Land M."/>
            <person name="Hauser L."/>
            <person name="Pan C."/>
            <person name="Jeffries C.D."/>
            <person name="Detter J.C."/>
            <person name="Brambilla E.M."/>
            <person name="Rohde M."/>
            <person name="Djao O.D."/>
            <person name="Goker M."/>
            <person name="Sikorski J."/>
            <person name="Tindall B.J."/>
            <person name="Woyke T."/>
            <person name="Bristow J."/>
            <person name="Eisen J.A."/>
            <person name="Markowitz V."/>
            <person name="Hugenholtz P."/>
            <person name="Kyrpides N.C."/>
            <person name="Klenk H.P."/>
            <person name="Mavromatis K."/>
        </authorList>
    </citation>
    <scope>NUCLEOTIDE SEQUENCE [LARGE SCALE GENOMIC DNA]</scope>
    <source>
        <strain evidence="2">ATCC 29530 / DSM 19594 / LMG 11500 / NCIMB 11436 / LSU 4</strain>
    </source>
</reference>
<reference evidence="2" key="1">
    <citation type="submission" date="2011-06" db="EMBL/GenBank/DDBJ databases">
        <title>The complete genome of chromosome of Runella slithyformis DSM 19594.</title>
        <authorList>
            <consortium name="US DOE Joint Genome Institute (JGI-PGF)"/>
            <person name="Lucas S."/>
            <person name="Han J."/>
            <person name="Lapidus A."/>
            <person name="Bruce D."/>
            <person name="Goodwin L."/>
            <person name="Pitluck S."/>
            <person name="Peters L."/>
            <person name="Kyrpides N."/>
            <person name="Mavromatis K."/>
            <person name="Ivanova N."/>
            <person name="Ovchinnikova G."/>
            <person name="Zhang X."/>
            <person name="Misra M."/>
            <person name="Detter J.C."/>
            <person name="Tapia R."/>
            <person name="Han C."/>
            <person name="Land M."/>
            <person name="Hauser L."/>
            <person name="Markowitz V."/>
            <person name="Cheng J.-F."/>
            <person name="Hugenholtz P."/>
            <person name="Woyke T."/>
            <person name="Wu D."/>
            <person name="Tindall B."/>
            <person name="Faehrich R."/>
            <person name="Brambilla E."/>
            <person name="Klenk H.-P."/>
            <person name="Eisen J.A."/>
        </authorList>
    </citation>
    <scope>NUCLEOTIDE SEQUENCE [LARGE SCALE GENOMIC DNA]</scope>
    <source>
        <strain evidence="2">ATCC 29530 / DSM 19594 / LMG 11500 / NCIMB 11436 / LSU 4</strain>
    </source>
</reference>
<accession>A0A7U3ZGM3</accession>
<dbReference type="KEGG" id="rsi:Runsl_0325"/>
<organism evidence="1 2">
    <name type="scientific">Runella slithyformis (strain ATCC 29530 / DSM 19594 / LMG 11500 / NCIMB 11436 / LSU 4)</name>
    <dbReference type="NCBI Taxonomy" id="761193"/>
    <lineage>
        <taxon>Bacteria</taxon>
        <taxon>Pseudomonadati</taxon>
        <taxon>Bacteroidota</taxon>
        <taxon>Cytophagia</taxon>
        <taxon>Cytophagales</taxon>
        <taxon>Spirosomataceae</taxon>
        <taxon>Runella</taxon>
    </lineage>
</organism>
<sequence>MYIRPAELPPLYSFLRRHGVEVDLLIELLEAYQDKHPASLFDPYETPEKYIDATTYKDKVGDFLEMLSVESVPVKSQ</sequence>
<protein>
    <submittedName>
        <fullName evidence="1">Uncharacterized protein</fullName>
    </submittedName>
</protein>
<keyword evidence="2" id="KW-1185">Reference proteome</keyword>
<dbReference type="EMBL" id="CP002859">
    <property type="protein sequence ID" value="AEI46777.1"/>
    <property type="molecule type" value="Genomic_DNA"/>
</dbReference>
<evidence type="ECO:0000313" key="1">
    <source>
        <dbReference type="EMBL" id="AEI46777.1"/>
    </source>
</evidence>
<evidence type="ECO:0000313" key="2">
    <source>
        <dbReference type="Proteomes" id="UP000000493"/>
    </source>
</evidence>
<name>A0A7U3ZGM3_RUNSL</name>
<dbReference type="RefSeq" id="WP_013926102.1">
    <property type="nucleotide sequence ID" value="NC_015703.1"/>
</dbReference>
<dbReference type="AlphaFoldDB" id="A0A7U3ZGM3"/>